<keyword evidence="4 9" id="KW-0808">Transferase</keyword>
<feature type="transmembrane region" description="Helical" evidence="8">
    <location>
        <begin position="259"/>
        <end position="278"/>
    </location>
</feature>
<protein>
    <submittedName>
        <fullName evidence="9">1,4-dihydroxy-2-naphthoate octaprenyltransferase</fullName>
        <ecNumber evidence="9">2.5.1.74</ecNumber>
    </submittedName>
</protein>
<dbReference type="UniPathway" id="UPA00079"/>
<dbReference type="GO" id="GO:0046428">
    <property type="term" value="F:1,4-dihydroxy-2-naphthoate polyprenyltransferase activity"/>
    <property type="evidence" value="ECO:0007669"/>
    <property type="project" value="UniProtKB-EC"/>
</dbReference>
<dbReference type="PANTHER" id="PTHR13929">
    <property type="entry name" value="1,4-DIHYDROXY-2-NAPHTHOATE OCTAPRENYLTRANSFERASE"/>
    <property type="match status" value="1"/>
</dbReference>
<dbReference type="InterPro" id="IPR044878">
    <property type="entry name" value="UbiA_sf"/>
</dbReference>
<evidence type="ECO:0000256" key="5">
    <source>
        <dbReference type="ARBA" id="ARBA00022692"/>
    </source>
</evidence>
<dbReference type="Gene3D" id="1.10.357.140">
    <property type="entry name" value="UbiA prenyltransferase"/>
    <property type="match status" value="1"/>
</dbReference>
<evidence type="ECO:0000313" key="9">
    <source>
        <dbReference type="EMBL" id="OIR15988.1"/>
    </source>
</evidence>
<evidence type="ECO:0000256" key="3">
    <source>
        <dbReference type="ARBA" id="ARBA00022428"/>
    </source>
</evidence>
<evidence type="ECO:0000256" key="2">
    <source>
        <dbReference type="ARBA" id="ARBA00004863"/>
    </source>
</evidence>
<dbReference type="PIRSF" id="PIRSF005355">
    <property type="entry name" value="UBIAD1"/>
    <property type="match status" value="1"/>
</dbReference>
<reference evidence="9" key="1">
    <citation type="submission" date="2016-10" db="EMBL/GenBank/DDBJ databases">
        <title>Sequence of Gallionella enrichment culture.</title>
        <authorList>
            <person name="Poehlein A."/>
            <person name="Muehling M."/>
            <person name="Daniel R."/>
        </authorList>
    </citation>
    <scope>NUCLEOTIDE SEQUENCE</scope>
</reference>
<keyword evidence="6 8" id="KW-1133">Transmembrane helix</keyword>
<dbReference type="GO" id="GO:0042371">
    <property type="term" value="P:vitamin K biosynthetic process"/>
    <property type="evidence" value="ECO:0007669"/>
    <property type="project" value="TreeGrafter"/>
</dbReference>
<feature type="transmembrane region" description="Helical" evidence="8">
    <location>
        <begin position="290"/>
        <end position="311"/>
    </location>
</feature>
<comment type="caution">
    <text evidence="9">The sequence shown here is derived from an EMBL/GenBank/DDBJ whole genome shotgun (WGS) entry which is preliminary data.</text>
</comment>
<sequence>MTQPMEPTLAMLQNPFARYFAATRPAFLTASLMACLVGLAVAWHGGLAFDIPLALVTLLFALLAQAGVNVLNDYYDALNGTDAQNTERIFPFTGGSRFIQNGVLTLAQTRNFGFVLMACVAAAGLWLMAYSAPQLMYVGLAGLFIGWAYSAPPFRLNSRGLGELCVAAGFLAITVGTDFVQRKGFAAAPFIAGLSYALLVTNLLYINQFPDRTADTAAGKLHWVARLEVQHARWGYALIVMLAYSWLLLSVLLGWLPSLALLVLLALPFSVKAASLLFRHAAQPQQLGDAIKLTIGAMMTHGALLSLALILNKGNT</sequence>
<comment type="subcellular location">
    <subcellularLocation>
        <location evidence="1">Membrane</location>
        <topology evidence="1">Multi-pass membrane protein</topology>
    </subcellularLocation>
</comment>
<dbReference type="InterPro" id="IPR000537">
    <property type="entry name" value="UbiA_prenyltransferase"/>
</dbReference>
<feature type="transmembrane region" description="Helical" evidence="8">
    <location>
        <begin position="112"/>
        <end position="129"/>
    </location>
</feature>
<evidence type="ECO:0000256" key="6">
    <source>
        <dbReference type="ARBA" id="ARBA00022989"/>
    </source>
</evidence>
<dbReference type="EMBL" id="MLJW01000008">
    <property type="protein sequence ID" value="OIR15988.1"/>
    <property type="molecule type" value="Genomic_DNA"/>
</dbReference>
<comment type="pathway">
    <text evidence="2">Quinol/quinone metabolism; menaquinone biosynthesis.</text>
</comment>
<dbReference type="EC" id="2.5.1.74" evidence="9"/>
<feature type="transmembrane region" description="Helical" evidence="8">
    <location>
        <begin position="186"/>
        <end position="206"/>
    </location>
</feature>
<dbReference type="PANTHER" id="PTHR13929:SF0">
    <property type="entry name" value="UBIA PRENYLTRANSFERASE DOMAIN-CONTAINING PROTEIN 1"/>
    <property type="match status" value="1"/>
</dbReference>
<feature type="transmembrane region" description="Helical" evidence="8">
    <location>
        <begin position="135"/>
        <end position="154"/>
    </location>
</feature>
<feature type="transmembrane region" description="Helical" evidence="8">
    <location>
        <begin position="161"/>
        <end position="180"/>
    </location>
</feature>
<keyword evidence="5 8" id="KW-0812">Transmembrane</keyword>
<keyword evidence="3" id="KW-0474">Menaquinone biosynthesis</keyword>
<gene>
    <name evidence="9" type="primary">menA_1</name>
    <name evidence="9" type="ORF">GALL_34920</name>
</gene>
<proteinExistence type="predicted"/>
<dbReference type="CDD" id="cd13962">
    <property type="entry name" value="PT_UbiA_UBIAD1"/>
    <property type="match status" value="1"/>
</dbReference>
<dbReference type="GO" id="GO:0016020">
    <property type="term" value="C:membrane"/>
    <property type="evidence" value="ECO:0007669"/>
    <property type="project" value="UniProtKB-SubCell"/>
</dbReference>
<dbReference type="GO" id="GO:0009234">
    <property type="term" value="P:menaquinone biosynthetic process"/>
    <property type="evidence" value="ECO:0007669"/>
    <property type="project" value="UniProtKB-UniPathway"/>
</dbReference>
<keyword evidence="7 8" id="KW-0472">Membrane</keyword>
<dbReference type="AlphaFoldDB" id="A0A1J5TQK7"/>
<evidence type="ECO:0000256" key="1">
    <source>
        <dbReference type="ARBA" id="ARBA00004141"/>
    </source>
</evidence>
<dbReference type="InterPro" id="IPR026046">
    <property type="entry name" value="UBIAD1"/>
</dbReference>
<feature type="transmembrane region" description="Helical" evidence="8">
    <location>
        <begin position="234"/>
        <end position="253"/>
    </location>
</feature>
<accession>A0A1J5TQK7</accession>
<organism evidence="9">
    <name type="scientific">mine drainage metagenome</name>
    <dbReference type="NCBI Taxonomy" id="410659"/>
    <lineage>
        <taxon>unclassified sequences</taxon>
        <taxon>metagenomes</taxon>
        <taxon>ecological metagenomes</taxon>
    </lineage>
</organism>
<evidence type="ECO:0000256" key="8">
    <source>
        <dbReference type="SAM" id="Phobius"/>
    </source>
</evidence>
<evidence type="ECO:0000256" key="7">
    <source>
        <dbReference type="ARBA" id="ARBA00023136"/>
    </source>
</evidence>
<feature type="transmembrane region" description="Helical" evidence="8">
    <location>
        <begin position="52"/>
        <end position="71"/>
    </location>
</feature>
<name>A0A1J5TQK7_9ZZZZ</name>
<dbReference type="Pfam" id="PF01040">
    <property type="entry name" value="UbiA"/>
    <property type="match status" value="1"/>
</dbReference>
<evidence type="ECO:0000256" key="4">
    <source>
        <dbReference type="ARBA" id="ARBA00022679"/>
    </source>
</evidence>